<accession>A0A2P6F9P7</accession>
<evidence type="ECO:0000313" key="3">
    <source>
        <dbReference type="Proteomes" id="UP000031565"/>
    </source>
</evidence>
<dbReference type="Proteomes" id="UP000031565">
    <property type="component" value="Unassembled WGS sequence"/>
</dbReference>
<evidence type="ECO:0000256" key="1">
    <source>
        <dbReference type="SAM" id="SignalP"/>
    </source>
</evidence>
<dbReference type="NCBIfam" id="NF045726">
    <property type="entry name" value="XXplasma_LP"/>
    <property type="match status" value="1"/>
</dbReference>
<sequence>MMKKILSILGTITLVGTSTTSLVACNNTQEYTPEELAKEKENHKIDTKDPIIKKELEWIAPQEKPFKEVDNKWYYVVWRTNQKNKWEISKF</sequence>
<protein>
    <recommendedName>
        <fullName evidence="4">Lipoprotein</fullName>
    </recommendedName>
</protein>
<organism evidence="2 3">
    <name type="scientific">Spiroplasma poulsonii</name>
    <dbReference type="NCBI Taxonomy" id="2138"/>
    <lineage>
        <taxon>Bacteria</taxon>
        <taxon>Bacillati</taxon>
        <taxon>Mycoplasmatota</taxon>
        <taxon>Mollicutes</taxon>
        <taxon>Entomoplasmatales</taxon>
        <taxon>Spiroplasmataceae</taxon>
        <taxon>Spiroplasma</taxon>
    </lineage>
</organism>
<dbReference type="EMBL" id="JTLV02000004">
    <property type="protein sequence ID" value="PQM30170.1"/>
    <property type="molecule type" value="Genomic_DNA"/>
</dbReference>
<keyword evidence="1" id="KW-0732">Signal</keyword>
<dbReference type="RefSeq" id="WP_162295455.1">
    <property type="nucleotide sequence ID" value="NZ_JTLV02000004.1"/>
</dbReference>
<feature type="chain" id="PRO_5015133896" description="Lipoprotein" evidence="1">
    <location>
        <begin position="24"/>
        <end position="91"/>
    </location>
</feature>
<dbReference type="AlphaFoldDB" id="A0A2P6F9P7"/>
<dbReference type="PROSITE" id="PS51257">
    <property type="entry name" value="PROKAR_LIPOPROTEIN"/>
    <property type="match status" value="1"/>
</dbReference>
<dbReference type="NCBIfam" id="NF038029">
    <property type="entry name" value="LP_plasma"/>
    <property type="match status" value="1"/>
</dbReference>
<gene>
    <name evidence="2" type="ORF">SMSRO_SF026420</name>
</gene>
<evidence type="ECO:0000313" key="2">
    <source>
        <dbReference type="EMBL" id="PQM30170.1"/>
    </source>
</evidence>
<reference evidence="2 3" key="1">
    <citation type="journal article" date="2015" name="MBio">
        <title>Genome sequence of the Drosophila melanogaster male-killing Spiroplasma strain MSRO endosymbiont.</title>
        <authorList>
            <person name="Paredes J.C."/>
            <person name="Herren J.K."/>
            <person name="Schupfer F."/>
            <person name="Marin R."/>
            <person name="Claverol S."/>
            <person name="Kuo C.H."/>
            <person name="Lemaitre B."/>
            <person name="Beven L."/>
        </authorList>
    </citation>
    <scope>NUCLEOTIDE SEQUENCE [LARGE SCALE GENOMIC DNA]</scope>
    <source>
        <strain evidence="2 3">MSRO</strain>
    </source>
</reference>
<keyword evidence="3" id="KW-1185">Reference proteome</keyword>
<evidence type="ECO:0008006" key="4">
    <source>
        <dbReference type="Google" id="ProtNLM"/>
    </source>
</evidence>
<name>A0A2P6F9P7_9MOLU</name>
<comment type="caution">
    <text evidence="2">The sequence shown here is derived from an EMBL/GenBank/DDBJ whole genome shotgun (WGS) entry which is preliminary data.</text>
</comment>
<feature type="signal peptide" evidence="1">
    <location>
        <begin position="1"/>
        <end position="23"/>
    </location>
</feature>
<proteinExistence type="predicted"/>
<dbReference type="InterPro" id="IPR054816">
    <property type="entry name" value="Lipoprotein_mollicutes-type_CS"/>
</dbReference>